<evidence type="ECO:0000313" key="5">
    <source>
        <dbReference type="Proteomes" id="UP000216871"/>
    </source>
</evidence>
<comment type="caution">
    <text evidence="4">The sequence shown here is derived from an EMBL/GenBank/DDBJ whole genome shotgun (WGS) entry which is preliminary data.</text>
</comment>
<protein>
    <submittedName>
        <fullName evidence="4">Phosphopeptide-binding protein</fullName>
    </submittedName>
</protein>
<dbReference type="AlphaFoldDB" id="A0A261FP90"/>
<feature type="region of interest" description="Disordered" evidence="2">
    <location>
        <begin position="1"/>
        <end position="95"/>
    </location>
</feature>
<evidence type="ECO:0000259" key="3">
    <source>
        <dbReference type="PROSITE" id="PS50006"/>
    </source>
</evidence>
<dbReference type="SUPFAM" id="SSF49879">
    <property type="entry name" value="SMAD/FHA domain"/>
    <property type="match status" value="1"/>
</dbReference>
<feature type="compositionally biased region" description="Low complexity" evidence="2">
    <location>
        <begin position="47"/>
        <end position="90"/>
    </location>
</feature>
<gene>
    <name evidence="4" type="ORF">BMYO_0612</name>
</gene>
<dbReference type="EMBL" id="MWWW01000005">
    <property type="protein sequence ID" value="OZG60815.1"/>
    <property type="molecule type" value="Genomic_DNA"/>
</dbReference>
<dbReference type="PROSITE" id="PS50006">
    <property type="entry name" value="FHA_DOMAIN"/>
    <property type="match status" value="1"/>
</dbReference>
<reference evidence="4 5" key="1">
    <citation type="journal article" date="2017" name="BMC Genomics">
        <title>Comparative genomic and phylogenomic analyses of the Bifidobacteriaceae family.</title>
        <authorList>
            <person name="Lugli G.A."/>
            <person name="Milani C."/>
            <person name="Turroni F."/>
            <person name="Duranti S."/>
            <person name="Mancabelli L."/>
            <person name="Mangifesta M."/>
            <person name="Ferrario C."/>
            <person name="Modesto M."/>
            <person name="Mattarelli P."/>
            <person name="Jiri K."/>
            <person name="van Sinderen D."/>
            <person name="Ventura M."/>
        </authorList>
    </citation>
    <scope>NUCLEOTIDE SEQUENCE [LARGE SCALE GENOMIC DNA]</scope>
    <source>
        <strain evidence="4 5">DSM 100196</strain>
    </source>
</reference>
<dbReference type="InterPro" id="IPR008984">
    <property type="entry name" value="SMAD_FHA_dom_sf"/>
</dbReference>
<keyword evidence="5" id="KW-1185">Reference proteome</keyword>
<dbReference type="InterPro" id="IPR000253">
    <property type="entry name" value="FHA_dom"/>
</dbReference>
<feature type="compositionally biased region" description="Pro residues" evidence="2">
    <location>
        <begin position="1"/>
        <end position="10"/>
    </location>
</feature>
<feature type="compositionally biased region" description="Polar residues" evidence="2">
    <location>
        <begin position="30"/>
        <end position="46"/>
    </location>
</feature>
<dbReference type="RefSeq" id="WP_211276815.1">
    <property type="nucleotide sequence ID" value="NZ_MWWW01000005.1"/>
</dbReference>
<dbReference type="Pfam" id="PF00498">
    <property type="entry name" value="FHA"/>
    <property type="match status" value="1"/>
</dbReference>
<proteinExistence type="predicted"/>
<dbReference type="Proteomes" id="UP000216871">
    <property type="component" value="Unassembled WGS sequence"/>
</dbReference>
<organism evidence="4 5">
    <name type="scientific">Bifidobacterium myosotis</name>
    <dbReference type="NCBI Taxonomy" id="1630166"/>
    <lineage>
        <taxon>Bacteria</taxon>
        <taxon>Bacillati</taxon>
        <taxon>Actinomycetota</taxon>
        <taxon>Actinomycetes</taxon>
        <taxon>Bifidobacteriales</taxon>
        <taxon>Bifidobacteriaceae</taxon>
        <taxon>Bifidobacterium</taxon>
    </lineage>
</organism>
<accession>A0A261FP90</accession>
<evidence type="ECO:0000256" key="2">
    <source>
        <dbReference type="SAM" id="MobiDB-lite"/>
    </source>
</evidence>
<dbReference type="CDD" id="cd00060">
    <property type="entry name" value="FHA"/>
    <property type="match status" value="1"/>
</dbReference>
<name>A0A261FP90_9BIFI</name>
<feature type="region of interest" description="Disordered" evidence="2">
    <location>
        <begin position="146"/>
        <end position="168"/>
    </location>
</feature>
<sequence length="233" mass="24414">MAFIPYPPAPEFGWYEDDRSTVDSVADVPESSTASVTPAAPESSTVSGSAAPATSESSAAASASESSAAPSSSAISTAPEPSSAPESGPAHADITPHAAEDDISDWDSTVLSSAFTSKAPQKTYLLHNDVTGQTIVIDKSTLLGRKPSMDVPQGAKAERVEDPTRTTSRNHAAISIDTDGALWIEDYGSLNGTYIIQDGQETQVVKGAPRQLEAPSTVRIGDQFFHFTEQTEQ</sequence>
<keyword evidence="1" id="KW-0597">Phosphoprotein</keyword>
<feature type="domain" description="FHA" evidence="3">
    <location>
        <begin position="141"/>
        <end position="195"/>
    </location>
</feature>
<dbReference type="Gene3D" id="2.60.200.20">
    <property type="match status" value="1"/>
</dbReference>
<evidence type="ECO:0000313" key="4">
    <source>
        <dbReference type="EMBL" id="OZG60815.1"/>
    </source>
</evidence>
<evidence type="ECO:0000256" key="1">
    <source>
        <dbReference type="ARBA" id="ARBA00022553"/>
    </source>
</evidence>